<dbReference type="RefSeq" id="XP_005819349.1">
    <property type="nucleotide sequence ID" value="XM_005819292.1"/>
</dbReference>
<evidence type="ECO:0000313" key="8">
    <source>
        <dbReference type="EnsemblProtists" id="EKX32369"/>
    </source>
</evidence>
<dbReference type="GO" id="GO:0009507">
    <property type="term" value="C:chloroplast"/>
    <property type="evidence" value="ECO:0007669"/>
    <property type="project" value="UniProtKB-SubCell"/>
</dbReference>
<dbReference type="STRING" id="905079.L1I907"/>
<keyword evidence="9" id="KW-1185">Reference proteome</keyword>
<feature type="domain" description="Helicase ATP-binding" evidence="6">
    <location>
        <begin position="190"/>
        <end position="348"/>
    </location>
</feature>
<evidence type="ECO:0000313" key="7">
    <source>
        <dbReference type="EMBL" id="EKX32369.1"/>
    </source>
</evidence>
<dbReference type="GeneID" id="17289098"/>
<dbReference type="PaxDb" id="55529-EKX32369"/>
<feature type="compositionally biased region" description="Acidic residues" evidence="5">
    <location>
        <begin position="329"/>
        <end position="348"/>
    </location>
</feature>
<reference evidence="9" key="2">
    <citation type="submission" date="2012-11" db="EMBL/GenBank/DDBJ databases">
        <authorList>
            <person name="Kuo A."/>
            <person name="Curtis B.A."/>
            <person name="Tanifuji G."/>
            <person name="Burki F."/>
            <person name="Gruber A."/>
            <person name="Irimia M."/>
            <person name="Maruyama S."/>
            <person name="Arias M.C."/>
            <person name="Ball S.G."/>
            <person name="Gile G.H."/>
            <person name="Hirakawa Y."/>
            <person name="Hopkins J.F."/>
            <person name="Rensing S.A."/>
            <person name="Schmutz J."/>
            <person name="Symeonidi A."/>
            <person name="Elias M."/>
            <person name="Eveleigh R.J."/>
            <person name="Herman E.K."/>
            <person name="Klute M.J."/>
            <person name="Nakayama T."/>
            <person name="Obornik M."/>
            <person name="Reyes-Prieto A."/>
            <person name="Armbrust E.V."/>
            <person name="Aves S.J."/>
            <person name="Beiko R.G."/>
            <person name="Coutinho P."/>
            <person name="Dacks J.B."/>
            <person name="Durnford D.G."/>
            <person name="Fast N.M."/>
            <person name="Green B.R."/>
            <person name="Grisdale C."/>
            <person name="Hempe F."/>
            <person name="Henrissat B."/>
            <person name="Hoppner M.P."/>
            <person name="Ishida K.-I."/>
            <person name="Kim E."/>
            <person name="Koreny L."/>
            <person name="Kroth P.G."/>
            <person name="Liu Y."/>
            <person name="Malik S.-B."/>
            <person name="Maier U.G."/>
            <person name="McRose D."/>
            <person name="Mock T."/>
            <person name="Neilson J.A."/>
            <person name="Onodera N.T."/>
            <person name="Poole A.M."/>
            <person name="Pritham E.J."/>
            <person name="Richards T.A."/>
            <person name="Rocap G."/>
            <person name="Roy S.W."/>
            <person name="Sarai C."/>
            <person name="Schaack S."/>
            <person name="Shirato S."/>
            <person name="Slamovits C.H."/>
            <person name="Spencer D.F."/>
            <person name="Suzuki S."/>
            <person name="Worden A.Z."/>
            <person name="Zauner S."/>
            <person name="Barry K."/>
            <person name="Bell C."/>
            <person name="Bharti A.K."/>
            <person name="Crow J.A."/>
            <person name="Grimwood J."/>
            <person name="Kramer R."/>
            <person name="Lindquist E."/>
            <person name="Lucas S."/>
            <person name="Salamov A."/>
            <person name="McFadden G.I."/>
            <person name="Lane C.E."/>
            <person name="Keeling P.J."/>
            <person name="Gray M.W."/>
            <person name="Grigoriev I.V."/>
            <person name="Archibald J.M."/>
        </authorList>
    </citation>
    <scope>NUCLEOTIDE SEQUENCE</scope>
    <source>
        <strain evidence="9">CCMP2712</strain>
    </source>
</reference>
<dbReference type="KEGG" id="gtt:GUITHDRAFT_121478"/>
<evidence type="ECO:0000256" key="3">
    <source>
        <dbReference type="ARBA" id="ARBA00022806"/>
    </source>
</evidence>
<feature type="region of interest" description="Disordered" evidence="5">
    <location>
        <begin position="22"/>
        <end position="45"/>
    </location>
</feature>
<dbReference type="Proteomes" id="UP000011087">
    <property type="component" value="Unassembled WGS sequence"/>
</dbReference>
<gene>
    <name evidence="7" type="ORF">GUITHDRAFT_121478</name>
</gene>
<evidence type="ECO:0000256" key="4">
    <source>
        <dbReference type="RuleBase" id="RU000492"/>
    </source>
</evidence>
<evidence type="ECO:0000259" key="6">
    <source>
        <dbReference type="PROSITE" id="PS51192"/>
    </source>
</evidence>
<dbReference type="AlphaFoldDB" id="L1I907"/>
<dbReference type="PROSITE" id="PS51192">
    <property type="entry name" value="HELICASE_ATP_BIND_1"/>
    <property type="match status" value="1"/>
</dbReference>
<dbReference type="OrthoDB" id="196131at2759"/>
<dbReference type="GO" id="GO:0016787">
    <property type="term" value="F:hydrolase activity"/>
    <property type="evidence" value="ECO:0007669"/>
    <property type="project" value="UniProtKB-KW"/>
</dbReference>
<dbReference type="EnsemblProtists" id="EKX32369">
    <property type="protein sequence ID" value="EKX32369"/>
    <property type="gene ID" value="GUITHDRAFT_121478"/>
</dbReference>
<dbReference type="InterPro" id="IPR000629">
    <property type="entry name" value="RNA-helicase_DEAD-box_CS"/>
</dbReference>
<proteinExistence type="inferred from homology"/>
<feature type="region of interest" description="Disordered" evidence="5">
    <location>
        <begin position="324"/>
        <end position="348"/>
    </location>
</feature>
<accession>L1I907</accession>
<keyword evidence="3 4" id="KW-0347">Helicase</keyword>
<keyword evidence="4" id="KW-0547">Nucleotide-binding</keyword>
<name>L1I907_GUITC</name>
<reference evidence="7 9" key="1">
    <citation type="journal article" date="2012" name="Nature">
        <title>Algal genomes reveal evolutionary mosaicism and the fate of nucleomorphs.</title>
        <authorList>
            <consortium name="DOE Joint Genome Institute"/>
            <person name="Curtis B.A."/>
            <person name="Tanifuji G."/>
            <person name="Burki F."/>
            <person name="Gruber A."/>
            <person name="Irimia M."/>
            <person name="Maruyama S."/>
            <person name="Arias M.C."/>
            <person name="Ball S.G."/>
            <person name="Gile G.H."/>
            <person name="Hirakawa Y."/>
            <person name="Hopkins J.F."/>
            <person name="Kuo A."/>
            <person name="Rensing S.A."/>
            <person name="Schmutz J."/>
            <person name="Symeonidi A."/>
            <person name="Elias M."/>
            <person name="Eveleigh R.J."/>
            <person name="Herman E.K."/>
            <person name="Klute M.J."/>
            <person name="Nakayama T."/>
            <person name="Obornik M."/>
            <person name="Reyes-Prieto A."/>
            <person name="Armbrust E.V."/>
            <person name="Aves S.J."/>
            <person name="Beiko R.G."/>
            <person name="Coutinho P."/>
            <person name="Dacks J.B."/>
            <person name="Durnford D.G."/>
            <person name="Fast N.M."/>
            <person name="Green B.R."/>
            <person name="Grisdale C.J."/>
            <person name="Hempel F."/>
            <person name="Henrissat B."/>
            <person name="Hoppner M.P."/>
            <person name="Ishida K."/>
            <person name="Kim E."/>
            <person name="Koreny L."/>
            <person name="Kroth P.G."/>
            <person name="Liu Y."/>
            <person name="Malik S.B."/>
            <person name="Maier U.G."/>
            <person name="McRose D."/>
            <person name="Mock T."/>
            <person name="Neilson J.A."/>
            <person name="Onodera N.T."/>
            <person name="Poole A.M."/>
            <person name="Pritham E.J."/>
            <person name="Richards T.A."/>
            <person name="Rocap G."/>
            <person name="Roy S.W."/>
            <person name="Sarai C."/>
            <person name="Schaack S."/>
            <person name="Shirato S."/>
            <person name="Slamovits C.H."/>
            <person name="Spencer D.F."/>
            <person name="Suzuki S."/>
            <person name="Worden A.Z."/>
            <person name="Zauner S."/>
            <person name="Barry K."/>
            <person name="Bell C."/>
            <person name="Bharti A.K."/>
            <person name="Crow J.A."/>
            <person name="Grimwood J."/>
            <person name="Kramer R."/>
            <person name="Lindquist E."/>
            <person name="Lucas S."/>
            <person name="Salamov A."/>
            <person name="McFadden G.I."/>
            <person name="Lane C.E."/>
            <person name="Keeling P.J."/>
            <person name="Gray M.W."/>
            <person name="Grigoriev I.V."/>
            <person name="Archibald J.M."/>
        </authorList>
    </citation>
    <scope>NUCLEOTIDE SEQUENCE</scope>
    <source>
        <strain evidence="7 9">CCMP2712</strain>
    </source>
</reference>
<keyword evidence="4" id="KW-0067">ATP-binding</keyword>
<feature type="region of interest" description="Disordered" evidence="5">
    <location>
        <begin position="58"/>
        <end position="88"/>
    </location>
</feature>
<sequence>MGSAAPAADLDVDPLDAFMATNAEKMKKPTQSKVDRFQDEEDDPETAYMLALEKKKAEAAKGSVSVVSASIGNEDADSDEEGRGESAEGRKLTRLLLAVYATARAISNATRTVIPSLKTAMEELDGSVDHSKMDYKPFEKCFYEEDPEIFAMSEAEVIQLRKQLDVRISGDDLPRPVTKFDHCGFPPEALPAALSGRDILGIAKTGSGKTAAFILPMLVHILDQEYLQEKEGPIGCILAPTRELCQQIFLEAKKFSKSCGASVAGAYGGASKNEQRLDLLKGAEIVVATPGRLIDMLKSKATNCHRVTFLVLDEADKMLDMGFEPQVSCEEEEEDEEEGEGEEREAER</sequence>
<feature type="compositionally biased region" description="Low complexity" evidence="5">
    <location>
        <begin position="60"/>
        <end position="70"/>
    </location>
</feature>
<dbReference type="InterPro" id="IPR027417">
    <property type="entry name" value="P-loop_NTPase"/>
</dbReference>
<dbReference type="SMART" id="SM00487">
    <property type="entry name" value="DEXDc"/>
    <property type="match status" value="1"/>
</dbReference>
<evidence type="ECO:0000313" key="9">
    <source>
        <dbReference type="Proteomes" id="UP000011087"/>
    </source>
</evidence>
<dbReference type="GO" id="GO:0005524">
    <property type="term" value="F:ATP binding"/>
    <property type="evidence" value="ECO:0007669"/>
    <property type="project" value="UniProtKB-KW"/>
</dbReference>
<dbReference type="GO" id="GO:0004386">
    <property type="term" value="F:helicase activity"/>
    <property type="evidence" value="ECO:0007669"/>
    <property type="project" value="UniProtKB-KW"/>
</dbReference>
<dbReference type="InterPro" id="IPR014001">
    <property type="entry name" value="Helicase_ATP-bd"/>
</dbReference>
<evidence type="ECO:0000256" key="2">
    <source>
        <dbReference type="ARBA" id="ARBA00022801"/>
    </source>
</evidence>
<dbReference type="InterPro" id="IPR011545">
    <property type="entry name" value="DEAD/DEAH_box_helicase_dom"/>
</dbReference>
<dbReference type="Gene3D" id="3.40.50.300">
    <property type="entry name" value="P-loop containing nucleotide triphosphate hydrolases"/>
    <property type="match status" value="1"/>
</dbReference>
<comment type="similarity">
    <text evidence="4">Belongs to the DEAD box helicase family.</text>
</comment>
<dbReference type="HOGENOM" id="CLU_003041_9_3_1"/>
<dbReference type="SUPFAM" id="SSF52540">
    <property type="entry name" value="P-loop containing nucleoside triphosphate hydrolases"/>
    <property type="match status" value="1"/>
</dbReference>
<dbReference type="PROSITE" id="PS00039">
    <property type="entry name" value="DEAD_ATP_HELICASE"/>
    <property type="match status" value="1"/>
</dbReference>
<protein>
    <recommendedName>
        <fullName evidence="6">Helicase ATP-binding domain-containing protein</fullName>
    </recommendedName>
</protein>
<evidence type="ECO:0000256" key="1">
    <source>
        <dbReference type="ARBA" id="ARBA00004229"/>
    </source>
</evidence>
<dbReference type="PANTHER" id="PTHR47958">
    <property type="entry name" value="ATP-DEPENDENT RNA HELICASE DBP3"/>
    <property type="match status" value="1"/>
</dbReference>
<evidence type="ECO:0000256" key="5">
    <source>
        <dbReference type="SAM" id="MobiDB-lite"/>
    </source>
</evidence>
<organism evidence="7">
    <name type="scientific">Guillardia theta (strain CCMP2712)</name>
    <name type="common">Cryptophyte</name>
    <dbReference type="NCBI Taxonomy" id="905079"/>
    <lineage>
        <taxon>Eukaryota</taxon>
        <taxon>Cryptophyceae</taxon>
        <taxon>Pyrenomonadales</taxon>
        <taxon>Geminigeraceae</taxon>
        <taxon>Guillardia</taxon>
    </lineage>
</organism>
<dbReference type="eggNOG" id="KOG0339">
    <property type="taxonomic scope" value="Eukaryota"/>
</dbReference>
<reference evidence="8" key="3">
    <citation type="submission" date="2016-03" db="UniProtKB">
        <authorList>
            <consortium name="EnsemblProtists"/>
        </authorList>
    </citation>
    <scope>IDENTIFICATION</scope>
</reference>
<comment type="subcellular location">
    <subcellularLocation>
        <location evidence="1">Plastid</location>
        <location evidence="1">Chloroplast</location>
    </subcellularLocation>
</comment>
<dbReference type="Pfam" id="PF00270">
    <property type="entry name" value="DEAD"/>
    <property type="match status" value="1"/>
</dbReference>
<dbReference type="EMBL" id="JH993194">
    <property type="protein sequence ID" value="EKX32369.1"/>
    <property type="molecule type" value="Genomic_DNA"/>
</dbReference>
<keyword evidence="2 4" id="KW-0378">Hydrolase</keyword>
<dbReference type="GO" id="GO:0003676">
    <property type="term" value="F:nucleic acid binding"/>
    <property type="evidence" value="ECO:0007669"/>
    <property type="project" value="InterPro"/>
</dbReference>